<dbReference type="SMART" id="SM00195">
    <property type="entry name" value="DSPc"/>
    <property type="match status" value="1"/>
</dbReference>
<evidence type="ECO:0000259" key="7">
    <source>
        <dbReference type="PROSITE" id="PS50056"/>
    </source>
</evidence>
<dbReference type="GO" id="GO:0033550">
    <property type="term" value="F:MAP kinase tyrosine phosphatase activity"/>
    <property type="evidence" value="ECO:0007669"/>
    <property type="project" value="TreeGrafter"/>
</dbReference>
<protein>
    <recommendedName>
        <fullName evidence="2">protein-tyrosine-phosphatase</fullName>
        <ecNumber evidence="2">3.1.3.48</ecNumber>
    </recommendedName>
</protein>
<feature type="compositionally biased region" description="Low complexity" evidence="5">
    <location>
        <begin position="202"/>
        <end position="214"/>
    </location>
</feature>
<accession>H8WWL1</accession>
<evidence type="ECO:0000256" key="5">
    <source>
        <dbReference type="SAM" id="MobiDB-lite"/>
    </source>
</evidence>
<dbReference type="PANTHER" id="PTHR10159">
    <property type="entry name" value="DUAL SPECIFICITY PROTEIN PHOSPHATASE"/>
    <property type="match status" value="1"/>
</dbReference>
<keyword evidence="4" id="KW-0904">Protein phosphatase</keyword>
<dbReference type="GO" id="GO:0043409">
    <property type="term" value="P:negative regulation of MAPK cascade"/>
    <property type="evidence" value="ECO:0007669"/>
    <property type="project" value="TreeGrafter"/>
</dbReference>
<dbReference type="GO" id="GO:0017017">
    <property type="term" value="F:MAP kinase tyrosine/serine/threonine phosphatase activity"/>
    <property type="evidence" value="ECO:0007669"/>
    <property type="project" value="TreeGrafter"/>
</dbReference>
<evidence type="ECO:0000256" key="4">
    <source>
        <dbReference type="ARBA" id="ARBA00022912"/>
    </source>
</evidence>
<dbReference type="GO" id="GO:0005634">
    <property type="term" value="C:nucleus"/>
    <property type="evidence" value="ECO:0007669"/>
    <property type="project" value="TreeGrafter"/>
</dbReference>
<dbReference type="InterPro" id="IPR020422">
    <property type="entry name" value="TYR_PHOSPHATASE_DUAL_dom"/>
</dbReference>
<dbReference type="KEGG" id="cot:CORT_0A04470"/>
<evidence type="ECO:0000313" key="8">
    <source>
        <dbReference type="EMBL" id="CCG20835.1"/>
    </source>
</evidence>
<keyword evidence="9" id="KW-1185">Reference proteome</keyword>
<evidence type="ECO:0000256" key="2">
    <source>
        <dbReference type="ARBA" id="ARBA00013064"/>
    </source>
</evidence>
<gene>
    <name evidence="8" type="ORF">CORT_0A04470</name>
</gene>
<dbReference type="Pfam" id="PF00782">
    <property type="entry name" value="DSPc"/>
    <property type="match status" value="1"/>
</dbReference>
<dbReference type="PROSITE" id="PS50056">
    <property type="entry name" value="TYR_PHOSPHATASE_2"/>
    <property type="match status" value="1"/>
</dbReference>
<dbReference type="RefSeq" id="XP_003866275.1">
    <property type="nucleotide sequence ID" value="XM_003866227.1"/>
</dbReference>
<dbReference type="InterPro" id="IPR000387">
    <property type="entry name" value="Tyr_Pase_dom"/>
</dbReference>
<dbReference type="InterPro" id="IPR029021">
    <property type="entry name" value="Prot-tyrosine_phosphatase-like"/>
</dbReference>
<dbReference type="GeneID" id="14537206"/>
<evidence type="ECO:0000259" key="6">
    <source>
        <dbReference type="PROSITE" id="PS50054"/>
    </source>
</evidence>
<dbReference type="eggNOG" id="KOG1716">
    <property type="taxonomic scope" value="Eukaryota"/>
</dbReference>
<dbReference type="PANTHER" id="PTHR10159:SF519">
    <property type="entry name" value="DUAL SPECIFICITY PROTEIN PHOSPHATASE MPK3"/>
    <property type="match status" value="1"/>
</dbReference>
<keyword evidence="3" id="KW-0378">Hydrolase</keyword>
<evidence type="ECO:0000256" key="3">
    <source>
        <dbReference type="ARBA" id="ARBA00022801"/>
    </source>
</evidence>
<feature type="domain" description="Tyrosine specific protein phosphatases" evidence="7">
    <location>
        <begin position="548"/>
        <end position="616"/>
    </location>
</feature>
<dbReference type="PROSITE" id="PS00383">
    <property type="entry name" value="TYR_PHOSPHATASE_1"/>
    <property type="match status" value="1"/>
</dbReference>
<name>H8WWL1_CANO9</name>
<feature type="compositionally biased region" description="Polar residues" evidence="5">
    <location>
        <begin position="183"/>
        <end position="201"/>
    </location>
</feature>
<reference evidence="8 9" key="1">
    <citation type="journal article" date="2012" name="PLoS ONE">
        <title>Sequence and analysis of the genome of the pathogenic yeast Candida orthopsilosis.</title>
        <authorList>
            <person name="Riccombeni A."/>
            <person name="Vidanes G."/>
            <person name="Proux-Wera E."/>
            <person name="Wolfe K.H."/>
            <person name="Butler G."/>
        </authorList>
    </citation>
    <scope>NUCLEOTIDE SEQUENCE [LARGE SCALE GENOMIC DNA]</scope>
    <source>
        <strain evidence="8 9">Co 90-125</strain>
    </source>
</reference>
<dbReference type="GO" id="GO:0008330">
    <property type="term" value="F:protein tyrosine/threonine phosphatase activity"/>
    <property type="evidence" value="ECO:0007669"/>
    <property type="project" value="TreeGrafter"/>
</dbReference>
<dbReference type="OrthoDB" id="426001at2759"/>
<dbReference type="PROSITE" id="PS50054">
    <property type="entry name" value="TYR_PHOSPHATASE_DUAL"/>
    <property type="match status" value="1"/>
</dbReference>
<dbReference type="InterPro" id="IPR016130">
    <property type="entry name" value="Tyr_Pase_AS"/>
</dbReference>
<organism evidence="8 9">
    <name type="scientific">Candida orthopsilosis (strain 90-125)</name>
    <name type="common">Yeast</name>
    <dbReference type="NCBI Taxonomy" id="1136231"/>
    <lineage>
        <taxon>Eukaryota</taxon>
        <taxon>Fungi</taxon>
        <taxon>Dikarya</taxon>
        <taxon>Ascomycota</taxon>
        <taxon>Saccharomycotina</taxon>
        <taxon>Pichiomycetes</taxon>
        <taxon>Debaryomycetaceae</taxon>
        <taxon>Candida/Lodderomyces clade</taxon>
        <taxon>Candida</taxon>
    </lineage>
</organism>
<sequence length="662" mass="73451">MSTPWVSSCASTTTSNHIRRSVSKFSFETSTPHSSDFITAENIKHCAPTRYSNDMMQNFQLDSTARAANNISKGQLDTRQTGTATANEHQNSPSQLNSDCHRRQYSFEYSQSELGESITNLNIASSPNPNAAATTPSKLQNRNGNVDFDQVNSSALSSPQRHHRHHHHHQQQQQQQQHQHQHLQNLHSFQQPPNNVLSHGYSSSISSVSSTGSIPSSPGMINYSPKHSRIANSFNIHKNMKNLSLNLNDSNGSSNPSNHTTLAAKRSKLSDSTTNTTTTTSSSDKSNLLNFAQPLFNNSTIYSERALQTPSVTHTPTLPPHNLKSQHHLQSHGDSDIDTHSTTGAPNKPYKFPSEITGPQQDSDAILFGGTANDLFNERTQPPMPPPFAPNSKASPLSTPPRLQSPMGLDKQSGQQQQHHSPTKLSRNIKKMSIESPLETNFSKPEVNSFVHSSTPQSITYNSKKFNVPEELQETSAINAYPNGPRNVLNSKIFLYSDPLNKIDINQYNLVINVAKECTNLSSNFQNQQPNVREYLHLPWSHTSAISKDLMELTHKIDWYYQQGMKVLVHCQCGVSRSACVVVAFYMMKFGIGVNAAYEMLKNGTLTSIESEQASNITVDKCERICPNMSLIFELMEFGDKLNKSEFSTSQLLAGSPTQMSL</sequence>
<dbReference type="EMBL" id="HE681719">
    <property type="protein sequence ID" value="CCG20835.1"/>
    <property type="molecule type" value="Genomic_DNA"/>
</dbReference>
<feature type="region of interest" description="Disordered" evidence="5">
    <location>
        <begin position="311"/>
        <end position="429"/>
    </location>
</feature>
<evidence type="ECO:0000313" key="9">
    <source>
        <dbReference type="Proteomes" id="UP000005018"/>
    </source>
</evidence>
<feature type="compositionally biased region" description="Basic residues" evidence="5">
    <location>
        <begin position="160"/>
        <end position="170"/>
    </location>
</feature>
<dbReference type="AlphaFoldDB" id="H8WWL1"/>
<dbReference type="Proteomes" id="UP000005018">
    <property type="component" value="Chromosome 1"/>
</dbReference>
<dbReference type="HOGENOM" id="CLU_414464_0_0_1"/>
<dbReference type="SUPFAM" id="SSF52799">
    <property type="entry name" value="(Phosphotyrosine protein) phosphatases II"/>
    <property type="match status" value="1"/>
</dbReference>
<feature type="region of interest" description="Disordered" evidence="5">
    <location>
        <begin position="75"/>
        <end position="100"/>
    </location>
</feature>
<dbReference type="EC" id="3.1.3.48" evidence="2"/>
<feature type="domain" description="Tyrosine-protein phosphatase" evidence="6">
    <location>
        <begin position="484"/>
        <end position="644"/>
    </location>
</feature>
<feature type="compositionally biased region" description="Polar residues" evidence="5">
    <location>
        <begin position="75"/>
        <end position="98"/>
    </location>
</feature>
<feature type="compositionally biased region" description="Low complexity" evidence="5">
    <location>
        <begin position="124"/>
        <end position="137"/>
    </location>
</feature>
<feature type="compositionally biased region" description="Polar residues" evidence="5">
    <location>
        <begin position="138"/>
        <end position="159"/>
    </location>
</feature>
<dbReference type="Gene3D" id="3.90.190.10">
    <property type="entry name" value="Protein tyrosine phosphatase superfamily"/>
    <property type="match status" value="1"/>
</dbReference>
<comment type="similarity">
    <text evidence="1">Belongs to the protein-tyrosine phosphatase family. Non-receptor class dual specificity subfamily.</text>
</comment>
<evidence type="ECO:0000256" key="1">
    <source>
        <dbReference type="ARBA" id="ARBA00008601"/>
    </source>
</evidence>
<feature type="region of interest" description="Disordered" evidence="5">
    <location>
        <begin position="121"/>
        <end position="214"/>
    </location>
</feature>
<dbReference type="InterPro" id="IPR000340">
    <property type="entry name" value="Dual-sp_phosphatase_cat-dom"/>
</dbReference>
<dbReference type="GO" id="GO:0005829">
    <property type="term" value="C:cytosol"/>
    <property type="evidence" value="ECO:0007669"/>
    <property type="project" value="TreeGrafter"/>
</dbReference>
<feature type="region of interest" description="Disordered" evidence="5">
    <location>
        <begin position="245"/>
        <end position="286"/>
    </location>
</feature>
<feature type="compositionally biased region" description="Low complexity" evidence="5">
    <location>
        <begin position="245"/>
        <end position="258"/>
    </location>
</feature>
<feature type="compositionally biased region" description="Low complexity" evidence="5">
    <location>
        <begin position="270"/>
        <end position="286"/>
    </location>
</feature>
<dbReference type="CDD" id="cd14521">
    <property type="entry name" value="DSP_fungal_SDP1-like"/>
    <property type="match status" value="1"/>
</dbReference>
<feature type="compositionally biased region" description="Polar residues" evidence="5">
    <location>
        <begin position="412"/>
        <end position="426"/>
    </location>
</feature>
<proteinExistence type="inferred from homology"/>